<accession>A0A9P6CU32</accession>
<protein>
    <submittedName>
        <fullName evidence="2">Uncharacterized protein</fullName>
    </submittedName>
</protein>
<proteinExistence type="predicted"/>
<dbReference type="AlphaFoldDB" id="A0A9P6CU32"/>
<evidence type="ECO:0000256" key="1">
    <source>
        <dbReference type="SAM" id="MobiDB-lite"/>
    </source>
</evidence>
<sequence>MMLHVVCSSASLDMRPQAGNFVAILDQRKYISSKNPTLVLQLTSSRQQHTRYKPFRPRLQNCNYRRRMVNELAPIIRKSYASRELYFQNTTDMCWSSIRGVQRKFNRPIESPQLVPIYLPNTSKPTEQVFGVAGMFVCVITSYWVKNGISQRVSPSPAPTINKRRSASRSGTDWDPMFLQEHLYASRSAHPKLHTQL</sequence>
<evidence type="ECO:0000313" key="2">
    <source>
        <dbReference type="EMBL" id="KAF9472719.1"/>
    </source>
</evidence>
<organism evidence="2 3">
    <name type="scientific">Pholiota conissans</name>
    <dbReference type="NCBI Taxonomy" id="109636"/>
    <lineage>
        <taxon>Eukaryota</taxon>
        <taxon>Fungi</taxon>
        <taxon>Dikarya</taxon>
        <taxon>Basidiomycota</taxon>
        <taxon>Agaricomycotina</taxon>
        <taxon>Agaricomycetes</taxon>
        <taxon>Agaricomycetidae</taxon>
        <taxon>Agaricales</taxon>
        <taxon>Agaricineae</taxon>
        <taxon>Strophariaceae</taxon>
        <taxon>Pholiota</taxon>
    </lineage>
</organism>
<dbReference type="Proteomes" id="UP000807469">
    <property type="component" value="Unassembled WGS sequence"/>
</dbReference>
<evidence type="ECO:0000313" key="3">
    <source>
        <dbReference type="Proteomes" id="UP000807469"/>
    </source>
</evidence>
<keyword evidence="3" id="KW-1185">Reference proteome</keyword>
<name>A0A9P6CU32_9AGAR</name>
<dbReference type="EMBL" id="MU155505">
    <property type="protein sequence ID" value="KAF9472719.1"/>
    <property type="molecule type" value="Genomic_DNA"/>
</dbReference>
<feature type="region of interest" description="Disordered" evidence="1">
    <location>
        <begin position="153"/>
        <end position="172"/>
    </location>
</feature>
<reference evidence="2" key="1">
    <citation type="submission" date="2020-11" db="EMBL/GenBank/DDBJ databases">
        <authorList>
            <consortium name="DOE Joint Genome Institute"/>
            <person name="Ahrendt S."/>
            <person name="Riley R."/>
            <person name="Andreopoulos W."/>
            <person name="Labutti K."/>
            <person name="Pangilinan J."/>
            <person name="Ruiz-Duenas F.J."/>
            <person name="Barrasa J.M."/>
            <person name="Sanchez-Garcia M."/>
            <person name="Camarero S."/>
            <person name="Miyauchi S."/>
            <person name="Serrano A."/>
            <person name="Linde D."/>
            <person name="Babiker R."/>
            <person name="Drula E."/>
            <person name="Ayuso-Fernandez I."/>
            <person name="Pacheco R."/>
            <person name="Padilla G."/>
            <person name="Ferreira P."/>
            <person name="Barriuso J."/>
            <person name="Kellner H."/>
            <person name="Castanera R."/>
            <person name="Alfaro M."/>
            <person name="Ramirez L."/>
            <person name="Pisabarro A.G."/>
            <person name="Kuo A."/>
            <person name="Tritt A."/>
            <person name="Lipzen A."/>
            <person name="He G."/>
            <person name="Yan M."/>
            <person name="Ng V."/>
            <person name="Cullen D."/>
            <person name="Martin F."/>
            <person name="Rosso M.-N."/>
            <person name="Henrissat B."/>
            <person name="Hibbett D."/>
            <person name="Martinez A.T."/>
            <person name="Grigoriev I.V."/>
        </authorList>
    </citation>
    <scope>NUCLEOTIDE SEQUENCE</scope>
    <source>
        <strain evidence="2">CIRM-BRFM 674</strain>
    </source>
</reference>
<comment type="caution">
    <text evidence="2">The sequence shown here is derived from an EMBL/GenBank/DDBJ whole genome shotgun (WGS) entry which is preliminary data.</text>
</comment>
<gene>
    <name evidence="2" type="ORF">BDN70DRAFT_886681</name>
</gene>